<reference evidence="2" key="1">
    <citation type="journal article" date="2019" name="Int. J. Syst. Evol. Microbiol.">
        <title>The Global Catalogue of Microorganisms (GCM) 10K type strain sequencing project: providing services to taxonomists for standard genome sequencing and annotation.</title>
        <authorList>
            <consortium name="The Broad Institute Genomics Platform"/>
            <consortium name="The Broad Institute Genome Sequencing Center for Infectious Disease"/>
            <person name="Wu L."/>
            <person name="Ma J."/>
        </authorList>
    </citation>
    <scope>NUCLEOTIDE SEQUENCE [LARGE SCALE GENOMIC DNA]</scope>
    <source>
        <strain evidence="2">JCM 16373</strain>
    </source>
</reference>
<sequence length="165" mass="17385">MTIPQTAQGGLRQQQFGTLTVIGWAGAYEDGRDMAFLLAYSLGDGPAGPQGTRAATKQVITEAGLPLGGEVVDGSARRGLPVTLLVEGGQAVLTMPKLTVQYPAPPEWITAARQRGQVYFMFATDPWPEGAPGANVVEDALREFVSEEMMASAAHCLLPVRSLAG</sequence>
<protein>
    <submittedName>
        <fullName evidence="1">Uncharacterized protein</fullName>
    </submittedName>
</protein>
<dbReference type="Pfam" id="PF19374">
    <property type="entry name" value="DUF5949"/>
    <property type="match status" value="1"/>
</dbReference>
<gene>
    <name evidence="1" type="ORF">GCM10009863_15510</name>
</gene>
<organism evidence="1 2">
    <name type="scientific">Streptomyces axinellae</name>
    <dbReference type="NCBI Taxonomy" id="552788"/>
    <lineage>
        <taxon>Bacteria</taxon>
        <taxon>Bacillati</taxon>
        <taxon>Actinomycetota</taxon>
        <taxon>Actinomycetes</taxon>
        <taxon>Kitasatosporales</taxon>
        <taxon>Streptomycetaceae</taxon>
        <taxon>Streptomyces</taxon>
    </lineage>
</organism>
<proteinExistence type="predicted"/>
<evidence type="ECO:0000313" key="1">
    <source>
        <dbReference type="EMBL" id="GAA2602949.1"/>
    </source>
</evidence>
<dbReference type="Proteomes" id="UP001501447">
    <property type="component" value="Unassembled WGS sequence"/>
</dbReference>
<evidence type="ECO:0000313" key="2">
    <source>
        <dbReference type="Proteomes" id="UP001501447"/>
    </source>
</evidence>
<dbReference type="InterPro" id="IPR045993">
    <property type="entry name" value="DUF5949"/>
</dbReference>
<name>A0ABP6C635_9ACTN</name>
<dbReference type="EMBL" id="BAAARJ010000004">
    <property type="protein sequence ID" value="GAA2602949.1"/>
    <property type="molecule type" value="Genomic_DNA"/>
</dbReference>
<keyword evidence="2" id="KW-1185">Reference proteome</keyword>
<dbReference type="RefSeq" id="WP_344563511.1">
    <property type="nucleotide sequence ID" value="NZ_BAAARJ010000004.1"/>
</dbReference>
<accession>A0ABP6C635</accession>
<comment type="caution">
    <text evidence="1">The sequence shown here is derived from an EMBL/GenBank/DDBJ whole genome shotgun (WGS) entry which is preliminary data.</text>
</comment>